<proteinExistence type="predicted"/>
<name>A0A371B9W0_9BRAD</name>
<dbReference type="RefSeq" id="WP_115516425.1">
    <property type="nucleotide sequence ID" value="NZ_QRGO01000001.1"/>
</dbReference>
<dbReference type="EMBL" id="QRGO01000001">
    <property type="protein sequence ID" value="RDV04399.1"/>
    <property type="molecule type" value="Genomic_DNA"/>
</dbReference>
<dbReference type="AlphaFoldDB" id="A0A371B9W0"/>
<accession>A0A371B9W0</accession>
<dbReference type="OrthoDB" id="8239363at2"/>
<protein>
    <submittedName>
        <fullName evidence="1">Uncharacterized protein</fullName>
    </submittedName>
</protein>
<evidence type="ECO:0000313" key="1">
    <source>
        <dbReference type="EMBL" id="RDV04399.1"/>
    </source>
</evidence>
<sequence length="110" mass="12518">MGRKVKRRQSTADAQRNDNATELINTLIRDGADTSRLLELYYWTREPGIVEMIRAYLDMPERAQRNLSTFLLNGKPQSVSSSFDQQGRLVLGRIVSEQAASPSGQRHRQV</sequence>
<reference evidence="2" key="1">
    <citation type="submission" date="2018-08" db="EMBL/GenBank/DDBJ databases">
        <authorList>
            <person name="Kim S.-J."/>
            <person name="Jung G.-Y."/>
        </authorList>
    </citation>
    <scope>NUCLEOTIDE SEQUENCE [LARGE SCALE GENOMIC DNA]</scope>
    <source>
        <strain evidence="2">GY_H</strain>
    </source>
</reference>
<comment type="caution">
    <text evidence="1">The sequence shown here is derived from an EMBL/GenBank/DDBJ whole genome shotgun (WGS) entry which is preliminary data.</text>
</comment>
<gene>
    <name evidence="1" type="ORF">DXH78_07320</name>
</gene>
<organism evidence="1 2">
    <name type="scientific">Undibacter mobilis</name>
    <dbReference type="NCBI Taxonomy" id="2292256"/>
    <lineage>
        <taxon>Bacteria</taxon>
        <taxon>Pseudomonadati</taxon>
        <taxon>Pseudomonadota</taxon>
        <taxon>Alphaproteobacteria</taxon>
        <taxon>Hyphomicrobiales</taxon>
        <taxon>Nitrobacteraceae</taxon>
        <taxon>Undibacter</taxon>
    </lineage>
</organism>
<keyword evidence="2" id="KW-1185">Reference proteome</keyword>
<dbReference type="Proteomes" id="UP000263993">
    <property type="component" value="Unassembled WGS sequence"/>
</dbReference>
<evidence type="ECO:0000313" key="2">
    <source>
        <dbReference type="Proteomes" id="UP000263993"/>
    </source>
</evidence>